<keyword evidence="4" id="KW-1185">Reference proteome</keyword>
<dbReference type="GO" id="GO:0008270">
    <property type="term" value="F:zinc ion binding"/>
    <property type="evidence" value="ECO:0007669"/>
    <property type="project" value="InterPro"/>
</dbReference>
<dbReference type="PANTHER" id="PTHR47425:SF3">
    <property type="entry name" value="ZN(II)2CYS6 TRANSCRIPTION FACTOR (EUROFUNG)"/>
    <property type="match status" value="1"/>
</dbReference>
<dbReference type="OrthoDB" id="39175at2759"/>
<sequence>MSPLVALHAAIVNLTRHLVSWLSAVVEGEKHKEWYMGLGRPFHDHAIKGSFNYSPEQENLSFCIVHGGNVRNGMLLPTNISTDAMAVLNSMTSLGDVPPNLDRLQILPTPLNQPPEDIPSRELPAYFQSFPKHFTDADISYLRSKGTLNIPHKPLRNETIRCYFEYIHPYLPLLDPSELLVAVDGSQSHHSGPQLSLLLFHSVMFAAVPFVDESLVREAGYDNLKTARKAFFEKSKLLYDVDFECDSITIIQSVLLMSFWSDRQTQDAHKQTWHWVNIAISLAQTAGLNQDPEFLPLPQKKKSLRKRLWWCCFMRDRVISLYMSRPLRIRMEDFDVPLPTLEDIEIDSPSVSLDLDARSPRLVHLSFHDRTAQIELAEIFISFLKLCIVIGTILSAQYSPLRRPSGSPNGASRSGFSALLFPVHSPGSEQTITMPTESVVSPLESTLREWYNSLPRSAYLWRRHPESRRPQRTDTGLEDIHRTTDGHTCDADNPRPPSVVIQRAILHMCYYTAVSALHRSLSRSRHSQDQISDSACNIARISAFLNDRGLVRYLPVTAITMLVPSIITNALLVKSISQAPCPGQGSSSRNGEMDRARDNVNSLLVSLKTLQRVYVAADWVALLVEAMLNHARIKIVVSQPDGLRLGADNEARHRAFELVVQKESIQSCKTTAGRNKPTPVTINTLAQQNQGLQIDPTLSADLRGTNMNGCANDGDGSWQDLISPTSAQMFGVGTDESLWYSVFSPGNSDALGQWNFGSLGIDGFDENVDGMIPWDGTGVNWLA</sequence>
<accession>A0A0D2I174</accession>
<dbReference type="GO" id="GO:0006351">
    <property type="term" value="P:DNA-templated transcription"/>
    <property type="evidence" value="ECO:0007669"/>
    <property type="project" value="InterPro"/>
</dbReference>
<evidence type="ECO:0000256" key="1">
    <source>
        <dbReference type="ARBA" id="ARBA00023242"/>
    </source>
</evidence>
<dbReference type="GO" id="GO:0003677">
    <property type="term" value="F:DNA binding"/>
    <property type="evidence" value="ECO:0007669"/>
    <property type="project" value="InterPro"/>
</dbReference>
<dbReference type="PANTHER" id="PTHR47425">
    <property type="entry name" value="FARB-RELATED"/>
    <property type="match status" value="1"/>
</dbReference>
<evidence type="ECO:0000313" key="3">
    <source>
        <dbReference type="EMBL" id="KIW96925.1"/>
    </source>
</evidence>
<proteinExistence type="predicted"/>
<dbReference type="Pfam" id="PF04082">
    <property type="entry name" value="Fungal_trans"/>
    <property type="match status" value="1"/>
</dbReference>
<organism evidence="3 4">
    <name type="scientific">Cladophialophora bantiana (strain ATCC 10958 / CBS 173.52 / CDC B-1940 / NIH 8579)</name>
    <name type="common">Xylohypha bantiana</name>
    <dbReference type="NCBI Taxonomy" id="1442370"/>
    <lineage>
        <taxon>Eukaryota</taxon>
        <taxon>Fungi</taxon>
        <taxon>Dikarya</taxon>
        <taxon>Ascomycota</taxon>
        <taxon>Pezizomycotina</taxon>
        <taxon>Eurotiomycetes</taxon>
        <taxon>Chaetothyriomycetidae</taxon>
        <taxon>Chaetothyriales</taxon>
        <taxon>Herpotrichiellaceae</taxon>
        <taxon>Cladophialophora</taxon>
    </lineage>
</organism>
<reference evidence="3" key="1">
    <citation type="submission" date="2015-01" db="EMBL/GenBank/DDBJ databases">
        <title>The Genome Sequence of Cladophialophora bantiana CBS 173.52.</title>
        <authorList>
            <consortium name="The Broad Institute Genomics Platform"/>
            <person name="Cuomo C."/>
            <person name="de Hoog S."/>
            <person name="Gorbushina A."/>
            <person name="Stielow B."/>
            <person name="Teixiera M."/>
            <person name="Abouelleil A."/>
            <person name="Chapman S.B."/>
            <person name="Priest M."/>
            <person name="Young S.K."/>
            <person name="Wortman J."/>
            <person name="Nusbaum C."/>
            <person name="Birren B."/>
        </authorList>
    </citation>
    <scope>NUCLEOTIDE SEQUENCE [LARGE SCALE GENOMIC DNA]</scope>
    <source>
        <strain evidence="3">CBS 173.52</strain>
    </source>
</reference>
<keyword evidence="1" id="KW-0539">Nucleus</keyword>
<dbReference type="CDD" id="cd12148">
    <property type="entry name" value="fungal_TF_MHR"/>
    <property type="match status" value="1"/>
</dbReference>
<dbReference type="Proteomes" id="UP000053789">
    <property type="component" value="Unassembled WGS sequence"/>
</dbReference>
<dbReference type="HOGENOM" id="CLU_006329_1_4_1"/>
<dbReference type="VEuPathDB" id="FungiDB:Z519_02316"/>
<dbReference type="SMART" id="SM00906">
    <property type="entry name" value="Fungal_trans"/>
    <property type="match status" value="1"/>
</dbReference>
<dbReference type="GeneID" id="27695244"/>
<evidence type="ECO:0000259" key="2">
    <source>
        <dbReference type="SMART" id="SM00906"/>
    </source>
</evidence>
<name>A0A0D2I174_CLAB1</name>
<dbReference type="EMBL" id="KN846982">
    <property type="protein sequence ID" value="KIW96925.1"/>
    <property type="molecule type" value="Genomic_DNA"/>
</dbReference>
<protein>
    <recommendedName>
        <fullName evidence="2">Xylanolytic transcriptional activator regulatory domain-containing protein</fullName>
    </recommendedName>
</protein>
<gene>
    <name evidence="3" type="ORF">Z519_02316</name>
</gene>
<dbReference type="InterPro" id="IPR007219">
    <property type="entry name" value="XnlR_reg_dom"/>
</dbReference>
<dbReference type="RefSeq" id="XP_016623594.1">
    <property type="nucleotide sequence ID" value="XM_016760073.1"/>
</dbReference>
<dbReference type="InterPro" id="IPR052761">
    <property type="entry name" value="Fungal_Detox/Toxin_TFs"/>
</dbReference>
<evidence type="ECO:0000313" key="4">
    <source>
        <dbReference type="Proteomes" id="UP000053789"/>
    </source>
</evidence>
<feature type="domain" description="Xylanolytic transcriptional activator regulatory" evidence="2">
    <location>
        <begin position="272"/>
        <end position="345"/>
    </location>
</feature>
<dbReference type="AlphaFoldDB" id="A0A0D2I174"/>